<accession>A0A0K2UCP9</accession>
<organism evidence="1">
    <name type="scientific">Lepeophtheirus salmonis</name>
    <name type="common">Salmon louse</name>
    <name type="synonym">Caligus salmonis</name>
    <dbReference type="NCBI Taxonomy" id="72036"/>
    <lineage>
        <taxon>Eukaryota</taxon>
        <taxon>Metazoa</taxon>
        <taxon>Ecdysozoa</taxon>
        <taxon>Arthropoda</taxon>
        <taxon>Crustacea</taxon>
        <taxon>Multicrustacea</taxon>
        <taxon>Hexanauplia</taxon>
        <taxon>Copepoda</taxon>
        <taxon>Siphonostomatoida</taxon>
        <taxon>Caligidae</taxon>
        <taxon>Lepeophtheirus</taxon>
    </lineage>
</organism>
<reference evidence="1" key="1">
    <citation type="submission" date="2014-05" db="EMBL/GenBank/DDBJ databases">
        <authorList>
            <person name="Chronopoulou M."/>
        </authorList>
    </citation>
    <scope>NUCLEOTIDE SEQUENCE</scope>
    <source>
        <tissue evidence="1">Whole organism</tissue>
    </source>
</reference>
<evidence type="ECO:0000313" key="1">
    <source>
        <dbReference type="EMBL" id="CDW36013.1"/>
    </source>
</evidence>
<protein>
    <submittedName>
        <fullName evidence="1">Uncharacterized protein</fullName>
    </submittedName>
</protein>
<proteinExistence type="predicted"/>
<sequence>MQVHISDYYVEKSIQMTMNEMSFQLLTSITSLLLLCNGTQIVPTRVYLFFESKRNCKSPFM</sequence>
<dbReference type="AlphaFoldDB" id="A0A0K2UCP9"/>
<dbReference type="EMBL" id="HACA01018652">
    <property type="protein sequence ID" value="CDW36013.1"/>
    <property type="molecule type" value="Transcribed_RNA"/>
</dbReference>
<name>A0A0K2UCP9_LEPSM</name>